<evidence type="ECO:0000256" key="10">
    <source>
        <dbReference type="SAM" id="Phobius"/>
    </source>
</evidence>
<dbReference type="InterPro" id="IPR003594">
    <property type="entry name" value="HATPase_dom"/>
</dbReference>
<evidence type="ECO:0000256" key="6">
    <source>
        <dbReference type="ARBA" id="ARBA00022777"/>
    </source>
</evidence>
<keyword evidence="13" id="KW-1185">Reference proteome</keyword>
<dbReference type="GO" id="GO:0016020">
    <property type="term" value="C:membrane"/>
    <property type="evidence" value="ECO:0007669"/>
    <property type="project" value="InterPro"/>
</dbReference>
<feature type="domain" description="Histidine kinase/HSP90-like ATPase" evidence="11">
    <location>
        <begin position="324"/>
        <end position="423"/>
    </location>
</feature>
<name>A0A543I5Q2_9MICO</name>
<dbReference type="Proteomes" id="UP000318331">
    <property type="component" value="Unassembled WGS sequence"/>
</dbReference>
<feature type="region of interest" description="Disordered" evidence="9">
    <location>
        <begin position="392"/>
        <end position="412"/>
    </location>
</feature>
<comment type="catalytic activity">
    <reaction evidence="1">
        <text>ATP + protein L-histidine = ADP + protein N-phospho-L-histidine.</text>
        <dbReference type="EC" id="2.7.13.3"/>
    </reaction>
</comment>
<evidence type="ECO:0000256" key="4">
    <source>
        <dbReference type="ARBA" id="ARBA00022679"/>
    </source>
</evidence>
<dbReference type="CDD" id="cd16917">
    <property type="entry name" value="HATPase_UhpB-NarQ-NarX-like"/>
    <property type="match status" value="1"/>
</dbReference>
<dbReference type="SUPFAM" id="SSF55874">
    <property type="entry name" value="ATPase domain of HSP90 chaperone/DNA topoisomerase II/histidine kinase"/>
    <property type="match status" value="1"/>
</dbReference>
<feature type="transmembrane region" description="Helical" evidence="10">
    <location>
        <begin position="144"/>
        <end position="164"/>
    </location>
</feature>
<keyword evidence="7" id="KW-0067">ATP-binding</keyword>
<feature type="compositionally biased region" description="Gly residues" evidence="9">
    <location>
        <begin position="369"/>
        <end position="382"/>
    </location>
</feature>
<evidence type="ECO:0000256" key="8">
    <source>
        <dbReference type="ARBA" id="ARBA00023012"/>
    </source>
</evidence>
<evidence type="ECO:0000259" key="11">
    <source>
        <dbReference type="SMART" id="SM00387"/>
    </source>
</evidence>
<organism evidence="12 13">
    <name type="scientific">Klugiella xanthotipulae</name>
    <dbReference type="NCBI Taxonomy" id="244735"/>
    <lineage>
        <taxon>Bacteria</taxon>
        <taxon>Bacillati</taxon>
        <taxon>Actinomycetota</taxon>
        <taxon>Actinomycetes</taxon>
        <taxon>Micrococcales</taxon>
        <taxon>Microbacteriaceae</taxon>
        <taxon>Klugiella</taxon>
    </lineage>
</organism>
<comment type="caution">
    <text evidence="12">The sequence shown here is derived from an EMBL/GenBank/DDBJ whole genome shotgun (WGS) entry which is preliminary data.</text>
</comment>
<dbReference type="InterPro" id="IPR050482">
    <property type="entry name" value="Sensor_HK_TwoCompSys"/>
</dbReference>
<evidence type="ECO:0000256" key="3">
    <source>
        <dbReference type="ARBA" id="ARBA00022553"/>
    </source>
</evidence>
<dbReference type="AlphaFoldDB" id="A0A543I5Q2"/>
<evidence type="ECO:0000256" key="9">
    <source>
        <dbReference type="SAM" id="MobiDB-lite"/>
    </source>
</evidence>
<evidence type="ECO:0000256" key="1">
    <source>
        <dbReference type="ARBA" id="ARBA00000085"/>
    </source>
</evidence>
<evidence type="ECO:0000313" key="13">
    <source>
        <dbReference type="Proteomes" id="UP000318331"/>
    </source>
</evidence>
<gene>
    <name evidence="12" type="ORF">FB466_0737</name>
</gene>
<dbReference type="OrthoDB" id="227596at2"/>
<keyword evidence="8" id="KW-0902">Two-component regulatory system</keyword>
<keyword evidence="3" id="KW-0597">Phosphoprotein</keyword>
<evidence type="ECO:0000256" key="7">
    <source>
        <dbReference type="ARBA" id="ARBA00022840"/>
    </source>
</evidence>
<dbReference type="Pfam" id="PF02518">
    <property type="entry name" value="HATPase_c"/>
    <property type="match status" value="1"/>
</dbReference>
<protein>
    <recommendedName>
        <fullName evidence="2">histidine kinase</fullName>
        <ecNumber evidence="2">2.7.13.3</ecNumber>
    </recommendedName>
</protein>
<keyword evidence="4" id="KW-0808">Transferase</keyword>
<keyword evidence="6 12" id="KW-0418">Kinase</keyword>
<keyword evidence="10" id="KW-0812">Transmembrane</keyword>
<evidence type="ECO:0000256" key="5">
    <source>
        <dbReference type="ARBA" id="ARBA00022741"/>
    </source>
</evidence>
<dbReference type="GO" id="GO:0005524">
    <property type="term" value="F:ATP binding"/>
    <property type="evidence" value="ECO:0007669"/>
    <property type="project" value="UniProtKB-KW"/>
</dbReference>
<dbReference type="InterPro" id="IPR036890">
    <property type="entry name" value="HATPase_C_sf"/>
</dbReference>
<sequence length="425" mass="44827">MTARNETPRGLRGAAHWGSGEAAEHPWGPPGPGWGHGYRGEGPPFRPPSAITLWLPVIVSLLVQVPATLFVTLHHGLAPAGLVAILLAAVGPLALLGIRRWPGPTALVVLLIASASVLLVDQAGPPLVSVAFAIVLGSARGAQLWVVGAMGLLWVGTLALGMTLERDWDPWRIATTTLVLAFCAVAGNFVRTRGERFRELRAAAEQRRQTAEQTERVRIARELHDVLAHSLSQINVQASVGLHLMDRQPDKAAEALHNIKTTSKTALDDVREVLGMLRTGDDPGHAPLRPQEGIADVAELVAGMEQAGVSVTLHDDTATTASAPVQFAIYRIVQESLTNVVRHSAATRVSITLHEVGDLIELTVTDNGKGPGEGGEPGGGLTGMRERAELVGGTFSAGADPDSDTTDPRASGFVVSARLPLRGKP</sequence>
<feature type="transmembrane region" description="Helical" evidence="10">
    <location>
        <begin position="107"/>
        <end position="137"/>
    </location>
</feature>
<dbReference type="RefSeq" id="WP_141915894.1">
    <property type="nucleotide sequence ID" value="NZ_BAAAYS010000026.1"/>
</dbReference>
<dbReference type="InterPro" id="IPR011712">
    <property type="entry name" value="Sig_transdc_His_kin_sub3_dim/P"/>
</dbReference>
<dbReference type="EMBL" id="VFPN01000001">
    <property type="protein sequence ID" value="TQM65917.1"/>
    <property type="molecule type" value="Genomic_DNA"/>
</dbReference>
<feature type="region of interest" description="Disordered" evidence="9">
    <location>
        <begin position="365"/>
        <end position="384"/>
    </location>
</feature>
<dbReference type="GO" id="GO:0000155">
    <property type="term" value="F:phosphorelay sensor kinase activity"/>
    <property type="evidence" value="ECO:0007669"/>
    <property type="project" value="InterPro"/>
</dbReference>
<accession>A0A543I5Q2</accession>
<dbReference type="GO" id="GO:0046983">
    <property type="term" value="F:protein dimerization activity"/>
    <property type="evidence" value="ECO:0007669"/>
    <property type="project" value="InterPro"/>
</dbReference>
<evidence type="ECO:0000313" key="12">
    <source>
        <dbReference type="EMBL" id="TQM65917.1"/>
    </source>
</evidence>
<dbReference type="PANTHER" id="PTHR24421">
    <property type="entry name" value="NITRATE/NITRITE SENSOR PROTEIN NARX-RELATED"/>
    <property type="match status" value="1"/>
</dbReference>
<keyword evidence="10" id="KW-1133">Transmembrane helix</keyword>
<keyword evidence="10" id="KW-0472">Membrane</keyword>
<feature type="transmembrane region" description="Helical" evidence="10">
    <location>
        <begin position="80"/>
        <end position="101"/>
    </location>
</feature>
<feature type="transmembrane region" description="Helical" evidence="10">
    <location>
        <begin position="170"/>
        <end position="190"/>
    </location>
</feature>
<dbReference type="Gene3D" id="1.20.5.1930">
    <property type="match status" value="1"/>
</dbReference>
<dbReference type="PANTHER" id="PTHR24421:SF10">
    <property type="entry name" value="NITRATE_NITRITE SENSOR PROTEIN NARQ"/>
    <property type="match status" value="1"/>
</dbReference>
<dbReference type="Pfam" id="PF07730">
    <property type="entry name" value="HisKA_3"/>
    <property type="match status" value="1"/>
</dbReference>
<dbReference type="Gene3D" id="3.30.565.10">
    <property type="entry name" value="Histidine kinase-like ATPase, C-terminal domain"/>
    <property type="match status" value="1"/>
</dbReference>
<feature type="transmembrane region" description="Helical" evidence="10">
    <location>
        <begin position="53"/>
        <end position="73"/>
    </location>
</feature>
<proteinExistence type="predicted"/>
<keyword evidence="5" id="KW-0547">Nucleotide-binding</keyword>
<dbReference type="EC" id="2.7.13.3" evidence="2"/>
<dbReference type="SMART" id="SM00387">
    <property type="entry name" value="HATPase_c"/>
    <property type="match status" value="1"/>
</dbReference>
<reference evidence="12 13" key="1">
    <citation type="submission" date="2019-06" db="EMBL/GenBank/DDBJ databases">
        <title>Sequencing the genomes of 1000 actinobacteria strains.</title>
        <authorList>
            <person name="Klenk H.-P."/>
        </authorList>
    </citation>
    <scope>NUCLEOTIDE SEQUENCE [LARGE SCALE GENOMIC DNA]</scope>
    <source>
        <strain evidence="12 13">DSM 18031</strain>
    </source>
</reference>
<feature type="region of interest" description="Disordered" evidence="9">
    <location>
        <begin position="1"/>
        <end position="40"/>
    </location>
</feature>
<evidence type="ECO:0000256" key="2">
    <source>
        <dbReference type="ARBA" id="ARBA00012438"/>
    </source>
</evidence>